<keyword evidence="2" id="KW-1185">Reference proteome</keyword>
<organism evidence="1 2">
    <name type="scientific">Tulasnella calospora MUT 4182</name>
    <dbReference type="NCBI Taxonomy" id="1051891"/>
    <lineage>
        <taxon>Eukaryota</taxon>
        <taxon>Fungi</taxon>
        <taxon>Dikarya</taxon>
        <taxon>Basidiomycota</taxon>
        <taxon>Agaricomycotina</taxon>
        <taxon>Agaricomycetes</taxon>
        <taxon>Cantharellales</taxon>
        <taxon>Tulasnellaceae</taxon>
        <taxon>Tulasnella</taxon>
    </lineage>
</organism>
<evidence type="ECO:0000313" key="1">
    <source>
        <dbReference type="EMBL" id="KIO30414.1"/>
    </source>
</evidence>
<name>A0A0C3QRJ4_9AGAM</name>
<gene>
    <name evidence="1" type="ORF">M407DRAFT_242191</name>
</gene>
<dbReference type="AlphaFoldDB" id="A0A0C3QRJ4"/>
<dbReference type="Proteomes" id="UP000054248">
    <property type="component" value="Unassembled WGS sequence"/>
</dbReference>
<dbReference type="EMBL" id="KN822972">
    <property type="protein sequence ID" value="KIO30414.1"/>
    <property type="molecule type" value="Genomic_DNA"/>
</dbReference>
<accession>A0A0C3QRJ4</accession>
<dbReference type="HOGENOM" id="CLU_192424_0_0_1"/>
<proteinExistence type="predicted"/>
<evidence type="ECO:0000313" key="2">
    <source>
        <dbReference type="Proteomes" id="UP000054248"/>
    </source>
</evidence>
<reference evidence="1 2" key="1">
    <citation type="submission" date="2014-04" db="EMBL/GenBank/DDBJ databases">
        <authorList>
            <consortium name="DOE Joint Genome Institute"/>
            <person name="Kuo A."/>
            <person name="Girlanda M."/>
            <person name="Perotto S."/>
            <person name="Kohler A."/>
            <person name="Nagy L.G."/>
            <person name="Floudas D."/>
            <person name="Copeland A."/>
            <person name="Barry K.W."/>
            <person name="Cichocki N."/>
            <person name="Veneault-Fourrey C."/>
            <person name="LaButti K."/>
            <person name="Lindquist E.A."/>
            <person name="Lipzen A."/>
            <person name="Lundell T."/>
            <person name="Morin E."/>
            <person name="Murat C."/>
            <person name="Sun H."/>
            <person name="Tunlid A."/>
            <person name="Henrissat B."/>
            <person name="Grigoriev I.V."/>
            <person name="Hibbett D.S."/>
            <person name="Martin F."/>
            <person name="Nordberg H.P."/>
            <person name="Cantor M.N."/>
            <person name="Hua S.X."/>
        </authorList>
    </citation>
    <scope>NUCLEOTIDE SEQUENCE [LARGE SCALE GENOMIC DNA]</scope>
    <source>
        <strain evidence="1 2">MUT 4182</strain>
    </source>
</reference>
<reference evidence="2" key="2">
    <citation type="submission" date="2015-01" db="EMBL/GenBank/DDBJ databases">
        <title>Evolutionary Origins and Diversification of the Mycorrhizal Mutualists.</title>
        <authorList>
            <consortium name="DOE Joint Genome Institute"/>
            <consortium name="Mycorrhizal Genomics Consortium"/>
            <person name="Kohler A."/>
            <person name="Kuo A."/>
            <person name="Nagy L.G."/>
            <person name="Floudas D."/>
            <person name="Copeland A."/>
            <person name="Barry K.W."/>
            <person name="Cichocki N."/>
            <person name="Veneault-Fourrey C."/>
            <person name="LaButti K."/>
            <person name="Lindquist E.A."/>
            <person name="Lipzen A."/>
            <person name="Lundell T."/>
            <person name="Morin E."/>
            <person name="Murat C."/>
            <person name="Riley R."/>
            <person name="Ohm R."/>
            <person name="Sun H."/>
            <person name="Tunlid A."/>
            <person name="Henrissat B."/>
            <person name="Grigoriev I.V."/>
            <person name="Hibbett D.S."/>
            <person name="Martin F."/>
        </authorList>
    </citation>
    <scope>NUCLEOTIDE SEQUENCE [LARGE SCALE GENOMIC DNA]</scope>
    <source>
        <strain evidence="2">MUT 4182</strain>
    </source>
</reference>
<protein>
    <submittedName>
        <fullName evidence="1">Uncharacterized protein</fullName>
    </submittedName>
</protein>
<sequence length="85" mass="9405">MWRTTYKQVPLSPTIIKVLLESKNAARKPDVAQQPSSKLVHINVSSPLVDRVPGVTFEGNSGTHQGRILASKDCRKRGPACRLRL</sequence>